<organism evidence="2 3">
    <name type="scientific">Saltatorellus ferox</name>
    <dbReference type="NCBI Taxonomy" id="2528018"/>
    <lineage>
        <taxon>Bacteria</taxon>
        <taxon>Pseudomonadati</taxon>
        <taxon>Planctomycetota</taxon>
        <taxon>Planctomycetia</taxon>
        <taxon>Planctomycetia incertae sedis</taxon>
        <taxon>Saltatorellus</taxon>
    </lineage>
</organism>
<dbReference type="AlphaFoldDB" id="A0A518EW06"/>
<feature type="region of interest" description="Disordered" evidence="1">
    <location>
        <begin position="28"/>
        <end position="52"/>
    </location>
</feature>
<reference evidence="2 3" key="1">
    <citation type="submission" date="2019-02" db="EMBL/GenBank/DDBJ databases">
        <title>Deep-cultivation of Planctomycetes and their phenomic and genomic characterization uncovers novel biology.</title>
        <authorList>
            <person name="Wiegand S."/>
            <person name="Jogler M."/>
            <person name="Boedeker C."/>
            <person name="Pinto D."/>
            <person name="Vollmers J."/>
            <person name="Rivas-Marin E."/>
            <person name="Kohn T."/>
            <person name="Peeters S.H."/>
            <person name="Heuer A."/>
            <person name="Rast P."/>
            <person name="Oberbeckmann S."/>
            <person name="Bunk B."/>
            <person name="Jeske O."/>
            <person name="Meyerdierks A."/>
            <person name="Storesund J.E."/>
            <person name="Kallscheuer N."/>
            <person name="Luecker S."/>
            <person name="Lage O.M."/>
            <person name="Pohl T."/>
            <person name="Merkel B.J."/>
            <person name="Hornburger P."/>
            <person name="Mueller R.-W."/>
            <person name="Bruemmer F."/>
            <person name="Labrenz M."/>
            <person name="Spormann A.M."/>
            <person name="Op den Camp H."/>
            <person name="Overmann J."/>
            <person name="Amann R."/>
            <person name="Jetten M.S.M."/>
            <person name="Mascher T."/>
            <person name="Medema M.H."/>
            <person name="Devos D.P."/>
            <person name="Kaster A.-K."/>
            <person name="Ovreas L."/>
            <person name="Rohde M."/>
            <person name="Galperin M.Y."/>
            <person name="Jogler C."/>
        </authorList>
    </citation>
    <scope>NUCLEOTIDE SEQUENCE [LARGE SCALE GENOMIC DNA]</scope>
    <source>
        <strain evidence="2 3">Poly30</strain>
    </source>
</reference>
<proteinExistence type="predicted"/>
<protein>
    <submittedName>
        <fullName evidence="2">Dioxygenase</fullName>
    </submittedName>
</protein>
<keyword evidence="2" id="KW-0560">Oxidoreductase</keyword>
<feature type="region of interest" description="Disordered" evidence="1">
    <location>
        <begin position="65"/>
        <end position="97"/>
    </location>
</feature>
<dbReference type="EMBL" id="CP036434">
    <property type="protein sequence ID" value="QDV08273.1"/>
    <property type="molecule type" value="Genomic_DNA"/>
</dbReference>
<name>A0A518EW06_9BACT</name>
<dbReference type="OrthoDB" id="279966at2"/>
<dbReference type="SUPFAM" id="SSF49464">
    <property type="entry name" value="Carboxypeptidase regulatory domain-like"/>
    <property type="match status" value="2"/>
</dbReference>
<keyword evidence="3" id="KW-1185">Reference proteome</keyword>
<dbReference type="GO" id="GO:0051213">
    <property type="term" value="F:dioxygenase activity"/>
    <property type="evidence" value="ECO:0007669"/>
    <property type="project" value="UniProtKB-KW"/>
</dbReference>
<accession>A0A518EW06</accession>
<dbReference type="RefSeq" id="WP_145200625.1">
    <property type="nucleotide sequence ID" value="NZ_CP036434.1"/>
</dbReference>
<dbReference type="Proteomes" id="UP000320390">
    <property type="component" value="Chromosome"/>
</dbReference>
<keyword evidence="2" id="KW-0223">Dioxygenase</keyword>
<gene>
    <name evidence="2" type="ORF">Poly30_38100</name>
</gene>
<dbReference type="InterPro" id="IPR008969">
    <property type="entry name" value="CarboxyPept-like_regulatory"/>
</dbReference>
<evidence type="ECO:0000313" key="3">
    <source>
        <dbReference type="Proteomes" id="UP000320390"/>
    </source>
</evidence>
<evidence type="ECO:0000256" key="1">
    <source>
        <dbReference type="SAM" id="MobiDB-lite"/>
    </source>
</evidence>
<sequence length="654" mass="68841">MKNALVASLCVVGLAAVLVWKLSSEGRAVEQGPGPAVTFEQSPGPKDAGESGAEVEELAVPDATVTRTDAGASPLSTPAEIPAGVPTGTVSDSTSPAEPWTAKGLVLDTGGAPVAGAEIVRRGKTQVLAVTGGDGRFEVTMESASAILSARHEGHRTVFAGAVSRHLESEEAVIMVARVVTLGGVVVSGDGTPVPGAAMSMSIPWRGLSGFPRSLERSTEVELTWSGNADGTFEIRDVPVFESAPLSTVADGFLATSTPVPEADDFSLVIGLRSEVDSEPLRKSSDSVFFGVVRDIEGQLVEGATIFLGDARTESDSSGQWELVRGQGIPFGTPLAAAHSSAGTALLPYDEAWNHKSVRVGPLDLQLQPNLLSIQGRVLDSEGRPLEGWAVELLNPTILDHLDGDSPSLESRASGRSLRDRTDERGVFKIGGLLERSYDVRAFTSPSYLSIVRPEVAAGTEDLELRLPADAAVEELHVRVVTREGRGVPGATVAARFILQRTRNSLMSRNGATGITDSEGRAVLNQVPRRGVDLEVSRPGIVTATLDPGDDGFTDEELEIEIERNLDVVIDCSGMSPVPKAVRILDGTGKRLMISSRTSRGSSSSTDLQLDGGLSAVVSVSEAAAELQILKDWEVVKRVPIQLAPDTINRIEVP</sequence>
<evidence type="ECO:0000313" key="2">
    <source>
        <dbReference type="EMBL" id="QDV08273.1"/>
    </source>
</evidence>